<reference evidence="2 3" key="1">
    <citation type="submission" date="2017-08" db="EMBL/GenBank/DDBJ databases">
        <title>Acidophilic green algal genome provides insights into adaptation to an acidic environment.</title>
        <authorList>
            <person name="Hirooka S."/>
            <person name="Hirose Y."/>
            <person name="Kanesaki Y."/>
            <person name="Higuchi S."/>
            <person name="Fujiwara T."/>
            <person name="Onuma R."/>
            <person name="Era A."/>
            <person name="Ohbayashi R."/>
            <person name="Uzuka A."/>
            <person name="Nozaki H."/>
            <person name="Yoshikawa H."/>
            <person name="Miyagishima S.Y."/>
        </authorList>
    </citation>
    <scope>NUCLEOTIDE SEQUENCE [LARGE SCALE GENOMIC DNA]</scope>
    <source>
        <strain evidence="2 3">NIES-2499</strain>
    </source>
</reference>
<proteinExistence type="predicted"/>
<dbReference type="OrthoDB" id="552188at2759"/>
<dbReference type="InterPro" id="IPR035441">
    <property type="entry name" value="TFIIS/LEDGF_dom_sf"/>
</dbReference>
<name>A0A250XK49_9CHLO</name>
<evidence type="ECO:0000256" key="1">
    <source>
        <dbReference type="SAM" id="MobiDB-lite"/>
    </source>
</evidence>
<dbReference type="Proteomes" id="UP000232323">
    <property type="component" value="Unassembled WGS sequence"/>
</dbReference>
<sequence length="461" mass="49538">MALASEEEISLSAKQFVRYKASKEVLSDSQVVHRYYLIDGSGADFLVATGEERHGKTAFSVDAFALSLDPPQPYDTLSQEAVLNWITSLVATGNSDPHPHGESGHDTATTTNKHRCGKNGVGASSTTSLREDGAKMDVVMQAQGVGGVPLCTEVQTMQGVAMNETEPGGTAAAAAASAAAGGDAARPSSAIGQQQLGDGPLSPRVMQSGTEGTYFKMASVASPSGRRVYQTKAVNPGNSAAVAARKAHQVFTLRQRALTEASKRETVKQHTLSWLRSAMSSDEEAVLSQWLSTLKELWVDAKKEELQEVPIRQIHQTKSLKDLMKLQQSSPDAMSSADVSSSGPAVELGDVTRVMTWSYNDPHLHQHGVRLAIECLREVSALCLPCQAMQEGEMVDTVKLFCRHPHPAVSSLAQQVIGRWQRRILSAVSVLGSDVYNQDPGFELEKILHTSELSSADILQC</sequence>
<comment type="caution">
    <text evidence="2">The sequence shown here is derived from an EMBL/GenBank/DDBJ whole genome shotgun (WGS) entry which is preliminary data.</text>
</comment>
<gene>
    <name evidence="2" type="ORF">CEUSTIGMA_g10872.t1</name>
</gene>
<feature type="region of interest" description="Disordered" evidence="1">
    <location>
        <begin position="183"/>
        <end position="203"/>
    </location>
</feature>
<dbReference type="STRING" id="1157962.A0A250XK49"/>
<dbReference type="AlphaFoldDB" id="A0A250XK49"/>
<keyword evidence="3" id="KW-1185">Reference proteome</keyword>
<organism evidence="2 3">
    <name type="scientific">Chlamydomonas eustigma</name>
    <dbReference type="NCBI Taxonomy" id="1157962"/>
    <lineage>
        <taxon>Eukaryota</taxon>
        <taxon>Viridiplantae</taxon>
        <taxon>Chlorophyta</taxon>
        <taxon>core chlorophytes</taxon>
        <taxon>Chlorophyceae</taxon>
        <taxon>CS clade</taxon>
        <taxon>Chlamydomonadales</taxon>
        <taxon>Chlamydomonadaceae</taxon>
        <taxon>Chlamydomonas</taxon>
    </lineage>
</organism>
<protein>
    <submittedName>
        <fullName evidence="2">Uncharacterized protein</fullName>
    </submittedName>
</protein>
<dbReference type="SUPFAM" id="SSF47676">
    <property type="entry name" value="Conserved domain common to transcription factors TFIIS, elongin A, CRSP70"/>
    <property type="match status" value="1"/>
</dbReference>
<evidence type="ECO:0000313" key="2">
    <source>
        <dbReference type="EMBL" id="GAX83447.1"/>
    </source>
</evidence>
<evidence type="ECO:0000313" key="3">
    <source>
        <dbReference type="Proteomes" id="UP000232323"/>
    </source>
</evidence>
<accession>A0A250XK49</accession>
<feature type="region of interest" description="Disordered" evidence="1">
    <location>
        <begin position="94"/>
        <end position="132"/>
    </location>
</feature>
<dbReference type="EMBL" id="BEGY01000099">
    <property type="protein sequence ID" value="GAX83447.1"/>
    <property type="molecule type" value="Genomic_DNA"/>
</dbReference>